<evidence type="ECO:0000256" key="2">
    <source>
        <dbReference type="ARBA" id="ARBA00022840"/>
    </source>
</evidence>
<feature type="domain" description="Protein kinase" evidence="5">
    <location>
        <begin position="24"/>
        <end position="289"/>
    </location>
</feature>
<comment type="similarity">
    <text evidence="4">Belongs to the protein kinase superfamily.</text>
</comment>
<keyword evidence="2 3" id="KW-0067">ATP-binding</keyword>
<dbReference type="Proteomes" id="UP000785679">
    <property type="component" value="Unassembled WGS sequence"/>
</dbReference>
<reference evidence="6" key="1">
    <citation type="submission" date="2019-06" db="EMBL/GenBank/DDBJ databases">
        <authorList>
            <person name="Zheng W."/>
        </authorList>
    </citation>
    <scope>NUCLEOTIDE SEQUENCE</scope>
    <source>
        <strain evidence="6">QDHG01</strain>
    </source>
</reference>
<dbReference type="GO" id="GO:0005524">
    <property type="term" value="F:ATP binding"/>
    <property type="evidence" value="ECO:0007669"/>
    <property type="project" value="UniProtKB-UniRule"/>
</dbReference>
<evidence type="ECO:0000256" key="1">
    <source>
        <dbReference type="ARBA" id="ARBA00022741"/>
    </source>
</evidence>
<protein>
    <recommendedName>
        <fullName evidence="5">Protein kinase domain-containing protein</fullName>
    </recommendedName>
</protein>
<evidence type="ECO:0000259" key="5">
    <source>
        <dbReference type="PROSITE" id="PS50011"/>
    </source>
</evidence>
<evidence type="ECO:0000256" key="3">
    <source>
        <dbReference type="PROSITE-ProRule" id="PRU10141"/>
    </source>
</evidence>
<dbReference type="EMBL" id="RRYP01017076">
    <property type="protein sequence ID" value="TNV74370.1"/>
    <property type="molecule type" value="Genomic_DNA"/>
</dbReference>
<feature type="binding site" evidence="3">
    <location>
        <position position="57"/>
    </location>
    <ligand>
        <name>ATP</name>
        <dbReference type="ChEBI" id="CHEBI:30616"/>
    </ligand>
</feature>
<dbReference type="PANTHER" id="PTHR44167">
    <property type="entry name" value="OVARIAN-SPECIFIC SERINE/THREONINE-PROTEIN KINASE LOK-RELATED"/>
    <property type="match status" value="1"/>
</dbReference>
<dbReference type="SMART" id="SM00220">
    <property type="entry name" value="S_TKc"/>
    <property type="match status" value="1"/>
</dbReference>
<dbReference type="GO" id="GO:0005634">
    <property type="term" value="C:nucleus"/>
    <property type="evidence" value="ECO:0007669"/>
    <property type="project" value="TreeGrafter"/>
</dbReference>
<dbReference type="InterPro" id="IPR017441">
    <property type="entry name" value="Protein_kinase_ATP_BS"/>
</dbReference>
<dbReference type="PANTHER" id="PTHR44167:SF18">
    <property type="entry name" value="PROTEIN KINASE DOMAIN-CONTAINING PROTEIN"/>
    <property type="match status" value="1"/>
</dbReference>
<gene>
    <name evidence="6" type="ORF">FGO68_gene5560</name>
</gene>
<keyword evidence="7" id="KW-1185">Reference proteome</keyword>
<keyword evidence="1 3" id="KW-0547">Nucleotide-binding</keyword>
<dbReference type="PROSITE" id="PS50011">
    <property type="entry name" value="PROTEIN_KINASE_DOM"/>
    <property type="match status" value="1"/>
</dbReference>
<keyword evidence="4" id="KW-0808">Transferase</keyword>
<name>A0A8J8NH40_HALGN</name>
<sequence>MIIGLTDLEEVFIKDLNLQFLQIYKVNSLLGSGAFGVVLEVTNLISKENSALKIICKRDQSVYNVLIKELDILRELSHPNIVRFKQILHSPDFAFIEMEKMNGGTLQELLNKHPQGLEECTAAAIMKDILQGLCSIHDKNYIHRDLKPDNILLNAISAPGEANVRYQAKIADFGLSAEIKYGIFSGQNQIDDRMGTTLYMAPEQAQGQLYGKRVDMWALGIIMYIMLTGTHPFVKDSDNEYSYSNRIASSDLQVSKNLQPIAKSLFQHLCSRTLSERYQAAQAIKHPWITRNPHDEVPCTQADQMRIMEASTFFKRAQSALLFMAVAKVSSESSIGNSLSTDYLKRIEECSAGESVTSGDATTNETQC</sequence>
<dbReference type="Pfam" id="PF00069">
    <property type="entry name" value="Pkinase"/>
    <property type="match status" value="1"/>
</dbReference>
<dbReference type="GO" id="GO:0044773">
    <property type="term" value="P:mitotic DNA damage checkpoint signaling"/>
    <property type="evidence" value="ECO:0007669"/>
    <property type="project" value="TreeGrafter"/>
</dbReference>
<dbReference type="PROSITE" id="PS00107">
    <property type="entry name" value="PROTEIN_KINASE_ATP"/>
    <property type="match status" value="1"/>
</dbReference>
<evidence type="ECO:0000256" key="4">
    <source>
        <dbReference type="RuleBase" id="RU000304"/>
    </source>
</evidence>
<dbReference type="PROSITE" id="PS00108">
    <property type="entry name" value="PROTEIN_KINASE_ST"/>
    <property type="match status" value="1"/>
</dbReference>
<dbReference type="AlphaFoldDB" id="A0A8J8NH40"/>
<keyword evidence="4" id="KW-0723">Serine/threonine-protein kinase</keyword>
<comment type="caution">
    <text evidence="6">The sequence shown here is derived from an EMBL/GenBank/DDBJ whole genome shotgun (WGS) entry which is preliminary data.</text>
</comment>
<dbReference type="SUPFAM" id="SSF56112">
    <property type="entry name" value="Protein kinase-like (PK-like)"/>
    <property type="match status" value="1"/>
</dbReference>
<accession>A0A8J8NH40</accession>
<organism evidence="6 7">
    <name type="scientific">Halteria grandinella</name>
    <dbReference type="NCBI Taxonomy" id="5974"/>
    <lineage>
        <taxon>Eukaryota</taxon>
        <taxon>Sar</taxon>
        <taxon>Alveolata</taxon>
        <taxon>Ciliophora</taxon>
        <taxon>Intramacronucleata</taxon>
        <taxon>Spirotrichea</taxon>
        <taxon>Stichotrichia</taxon>
        <taxon>Sporadotrichida</taxon>
        <taxon>Halteriidae</taxon>
        <taxon>Halteria</taxon>
    </lineage>
</organism>
<proteinExistence type="inferred from homology"/>
<dbReference type="OrthoDB" id="309279at2759"/>
<dbReference type="InterPro" id="IPR008271">
    <property type="entry name" value="Ser/Thr_kinase_AS"/>
</dbReference>
<dbReference type="GO" id="GO:0005737">
    <property type="term" value="C:cytoplasm"/>
    <property type="evidence" value="ECO:0007669"/>
    <property type="project" value="TreeGrafter"/>
</dbReference>
<dbReference type="InterPro" id="IPR000719">
    <property type="entry name" value="Prot_kinase_dom"/>
</dbReference>
<dbReference type="Gene3D" id="1.10.510.10">
    <property type="entry name" value="Transferase(Phosphotransferase) domain 1"/>
    <property type="match status" value="1"/>
</dbReference>
<dbReference type="InterPro" id="IPR011009">
    <property type="entry name" value="Kinase-like_dom_sf"/>
</dbReference>
<keyword evidence="4" id="KW-0418">Kinase</keyword>
<evidence type="ECO:0000313" key="7">
    <source>
        <dbReference type="Proteomes" id="UP000785679"/>
    </source>
</evidence>
<dbReference type="GO" id="GO:0004674">
    <property type="term" value="F:protein serine/threonine kinase activity"/>
    <property type="evidence" value="ECO:0007669"/>
    <property type="project" value="UniProtKB-KW"/>
</dbReference>
<evidence type="ECO:0000313" key="6">
    <source>
        <dbReference type="EMBL" id="TNV74370.1"/>
    </source>
</evidence>